<protein>
    <submittedName>
        <fullName evidence="8">ABC transporter permease</fullName>
    </submittedName>
</protein>
<reference evidence="8 9" key="1">
    <citation type="submission" date="2023-06" db="EMBL/GenBank/DDBJ databases">
        <title>Cellulomonas sp. MW9 Whole genome sequence.</title>
        <authorList>
            <person name="Park S."/>
        </authorList>
    </citation>
    <scope>NUCLEOTIDE SEQUENCE [LARGE SCALE GENOMIC DNA]</scope>
    <source>
        <strain evidence="8 9">MW9</strain>
    </source>
</reference>
<comment type="similarity">
    <text evidence="2">Belongs to the ABC-2 integral membrane protein family.</text>
</comment>
<dbReference type="PANTHER" id="PTHR30413:SF8">
    <property type="entry name" value="TRANSPORT PERMEASE PROTEIN"/>
    <property type="match status" value="1"/>
</dbReference>
<dbReference type="RefSeq" id="WP_289447175.1">
    <property type="nucleotide sequence ID" value="NZ_JAUCGR010000002.1"/>
</dbReference>
<accession>A0ABT7S809</accession>
<feature type="transmembrane region" description="Helical" evidence="6">
    <location>
        <begin position="219"/>
        <end position="241"/>
    </location>
</feature>
<feature type="transmembrane region" description="Helical" evidence="6">
    <location>
        <begin position="253"/>
        <end position="271"/>
    </location>
</feature>
<dbReference type="PANTHER" id="PTHR30413">
    <property type="entry name" value="INNER MEMBRANE TRANSPORT PERMEASE"/>
    <property type="match status" value="1"/>
</dbReference>
<organism evidence="8 9">
    <name type="scientific">Cellulomonas edaphi</name>
    <dbReference type="NCBI Taxonomy" id="3053468"/>
    <lineage>
        <taxon>Bacteria</taxon>
        <taxon>Bacillati</taxon>
        <taxon>Actinomycetota</taxon>
        <taxon>Actinomycetes</taxon>
        <taxon>Micrococcales</taxon>
        <taxon>Cellulomonadaceae</taxon>
        <taxon>Cellulomonas</taxon>
    </lineage>
</organism>
<dbReference type="PROSITE" id="PS51012">
    <property type="entry name" value="ABC_TM2"/>
    <property type="match status" value="1"/>
</dbReference>
<evidence type="ECO:0000256" key="6">
    <source>
        <dbReference type="SAM" id="Phobius"/>
    </source>
</evidence>
<feature type="transmembrane region" description="Helical" evidence="6">
    <location>
        <begin position="106"/>
        <end position="127"/>
    </location>
</feature>
<keyword evidence="4" id="KW-0997">Cell inner membrane</keyword>
<evidence type="ECO:0000256" key="5">
    <source>
        <dbReference type="SAM" id="MobiDB-lite"/>
    </source>
</evidence>
<evidence type="ECO:0000256" key="4">
    <source>
        <dbReference type="ARBA" id="ARBA00022519"/>
    </source>
</evidence>
<comment type="subcellular location">
    <subcellularLocation>
        <location evidence="1">Cell inner membrane</location>
        <topology evidence="1">Multi-pass membrane protein</topology>
    </subcellularLocation>
</comment>
<feature type="transmembrane region" description="Helical" evidence="6">
    <location>
        <begin position="187"/>
        <end position="207"/>
    </location>
</feature>
<evidence type="ECO:0000313" key="8">
    <source>
        <dbReference type="EMBL" id="MDM7831755.1"/>
    </source>
</evidence>
<keyword evidence="6" id="KW-1133">Transmembrane helix</keyword>
<comment type="caution">
    <text evidence="8">The sequence shown here is derived from an EMBL/GenBank/DDBJ whole genome shotgun (WGS) entry which is preliminary data.</text>
</comment>
<evidence type="ECO:0000256" key="2">
    <source>
        <dbReference type="ARBA" id="ARBA00007783"/>
    </source>
</evidence>
<keyword evidence="6" id="KW-0812">Transmembrane</keyword>
<keyword evidence="4" id="KW-1003">Cell membrane</keyword>
<evidence type="ECO:0000259" key="7">
    <source>
        <dbReference type="PROSITE" id="PS51012"/>
    </source>
</evidence>
<feature type="region of interest" description="Disordered" evidence="5">
    <location>
        <begin position="1"/>
        <end position="21"/>
    </location>
</feature>
<feature type="transmembrane region" description="Helical" evidence="6">
    <location>
        <begin position="311"/>
        <end position="332"/>
    </location>
</feature>
<proteinExistence type="inferred from homology"/>
<keyword evidence="3" id="KW-0813">Transport</keyword>
<gene>
    <name evidence="8" type="ORF">QRT05_10465</name>
</gene>
<evidence type="ECO:0000256" key="1">
    <source>
        <dbReference type="ARBA" id="ARBA00004429"/>
    </source>
</evidence>
<dbReference type="InterPro" id="IPR047817">
    <property type="entry name" value="ABC2_TM_bact-type"/>
</dbReference>
<dbReference type="Proteomes" id="UP001321453">
    <property type="component" value="Unassembled WGS sequence"/>
</dbReference>
<feature type="domain" description="ABC transmembrane type-2" evidence="7">
    <location>
        <begin position="103"/>
        <end position="334"/>
    </location>
</feature>
<keyword evidence="9" id="KW-1185">Reference proteome</keyword>
<evidence type="ECO:0000313" key="9">
    <source>
        <dbReference type="Proteomes" id="UP001321453"/>
    </source>
</evidence>
<name>A0ABT7S809_9CELL</name>
<keyword evidence="6" id="KW-0472">Membrane</keyword>
<feature type="transmembrane region" description="Helical" evidence="6">
    <location>
        <begin position="278"/>
        <end position="296"/>
    </location>
</feature>
<evidence type="ECO:0000256" key="3">
    <source>
        <dbReference type="ARBA" id="ARBA00022448"/>
    </source>
</evidence>
<dbReference type="EMBL" id="JAUCGR010000002">
    <property type="protein sequence ID" value="MDM7831755.1"/>
    <property type="molecule type" value="Genomic_DNA"/>
</dbReference>
<sequence>MPARTQSAGRETPAVSGPADAEGVVVVPARPPLPAPVGGALPDPLGPLADADEMRAIAQASGLRQMGVRPPLTEYVRALWARRAFIRTLGSAKAYARNQGSYLGQLWSVLNPLLNSLVYVFIFGILIKTTRGTENGIAFIVTGVFIYRFFDSSVTSGANSLKNNMSLVRSVHFPRAALPISTTITELATLGPALVVMCVVSWLSGLLPKQGDVPITWRLLLLPVAVGLMWVFNTGCAFFVARWVAITPDLGNVIPFVLRFVFYASGVLFSVDHYIKNEALAGVLTYQPVAVFLNMARSTVLNEPTIPLDPVMWIVGAGWALVAVVFGFLVFWRGEERYGRD</sequence>